<accession>A0A1T4WW18</accession>
<dbReference type="STRING" id="92487.SAMN02745130_02158"/>
<dbReference type="Gene3D" id="1.10.10.10">
    <property type="entry name" value="Winged helix-like DNA-binding domain superfamily/Winged helix DNA-binding domain"/>
    <property type="match status" value="1"/>
</dbReference>
<dbReference type="AlphaFoldDB" id="A0A1T4WW18"/>
<name>A0A1T4WW18_9GAMM</name>
<dbReference type="InterPro" id="IPR036388">
    <property type="entry name" value="WH-like_DNA-bd_sf"/>
</dbReference>
<dbReference type="RefSeq" id="WP_078922625.1">
    <property type="nucleotide sequence ID" value="NZ_FUYB01000009.1"/>
</dbReference>
<proteinExistence type="predicted"/>
<evidence type="ECO:0000313" key="1">
    <source>
        <dbReference type="EMBL" id="SKA81058.1"/>
    </source>
</evidence>
<dbReference type="OrthoDB" id="5623002at2"/>
<sequence>MSLVPLLDKALAADLSKSEWRAFAALLRQTVGFNKISDALTFGRLAQLTGLRKDHLKPAVQGVLKAGLFSQSAHPDYEFMYTVAHAESIKPKDVTHTNEGNNTKTEINYPKEIDHETQQALSPALAKLRSSAAQDVCDLLALAIRNRSIQTTPVRFGFALISAAKNGTLDKTALRSNPQQPAQAPNPQPKAVNKQIDDDFFYRNLAKIQGKTLETIKAEFANAHKKATVPPVALSNY</sequence>
<protein>
    <submittedName>
        <fullName evidence="1">Phage replication protein O</fullName>
    </submittedName>
</protein>
<dbReference type="Proteomes" id="UP000190460">
    <property type="component" value="Unassembled WGS sequence"/>
</dbReference>
<organism evidence="1 2">
    <name type="scientific">Thiothrix eikelboomii</name>
    <dbReference type="NCBI Taxonomy" id="92487"/>
    <lineage>
        <taxon>Bacteria</taxon>
        <taxon>Pseudomonadati</taxon>
        <taxon>Pseudomonadota</taxon>
        <taxon>Gammaproteobacteria</taxon>
        <taxon>Thiotrichales</taxon>
        <taxon>Thiotrichaceae</taxon>
        <taxon>Thiothrix</taxon>
    </lineage>
</organism>
<gene>
    <name evidence="1" type="ORF">SAMN02745130_02158</name>
</gene>
<reference evidence="1 2" key="1">
    <citation type="submission" date="2017-02" db="EMBL/GenBank/DDBJ databases">
        <authorList>
            <person name="Peterson S.W."/>
        </authorList>
    </citation>
    <scope>NUCLEOTIDE SEQUENCE [LARGE SCALE GENOMIC DNA]</scope>
    <source>
        <strain evidence="1 2">ATCC 49788</strain>
    </source>
</reference>
<keyword evidence="2" id="KW-1185">Reference proteome</keyword>
<dbReference type="EMBL" id="FUYB01000009">
    <property type="protein sequence ID" value="SKA81058.1"/>
    <property type="molecule type" value="Genomic_DNA"/>
</dbReference>
<evidence type="ECO:0000313" key="2">
    <source>
        <dbReference type="Proteomes" id="UP000190460"/>
    </source>
</evidence>